<proteinExistence type="predicted"/>
<dbReference type="SUPFAM" id="SSF49899">
    <property type="entry name" value="Concanavalin A-like lectins/glucanases"/>
    <property type="match status" value="1"/>
</dbReference>
<keyword evidence="1" id="KW-0472">Membrane</keyword>
<accession>A0A433D7Z9</accession>
<evidence type="ECO:0000313" key="2">
    <source>
        <dbReference type="EMBL" id="RUP46982.1"/>
    </source>
</evidence>
<evidence type="ECO:0008006" key="4">
    <source>
        <dbReference type="Google" id="ProtNLM"/>
    </source>
</evidence>
<keyword evidence="3" id="KW-1185">Reference proteome</keyword>
<dbReference type="AlphaFoldDB" id="A0A433D7Z9"/>
<keyword evidence="1" id="KW-0812">Transmembrane</keyword>
<evidence type="ECO:0000313" key="3">
    <source>
        <dbReference type="Proteomes" id="UP000268093"/>
    </source>
</evidence>
<sequence length="229" mass="25712">MYSSFKKTRGNTGQSSVYVISGLVFGDILSVFPIYSWWINLTSILLLVVTSFVSNLPLPSHRDFPYLLGEDIQLEIIDTPTIFETGTRREISHADLPIVSEALSITLRFKLLSHSREYGRIFQKGIDGTNVRTPTLFLAPNTSQLHPCFSTTKDWNVHLFVGDSLVLGRTYHFTYAISATEGRLDVYINGVLAGFKCVTDIVTEQIVFNNEPLRMGNFESYASAKCEIV</sequence>
<dbReference type="Proteomes" id="UP000268093">
    <property type="component" value="Unassembled WGS sequence"/>
</dbReference>
<name>A0A433D7Z9_9FUNG</name>
<reference evidence="2 3" key="1">
    <citation type="journal article" date="2018" name="New Phytol.">
        <title>Phylogenomics of Endogonaceae and evolution of mycorrhizas within Mucoromycota.</title>
        <authorList>
            <person name="Chang Y."/>
            <person name="Desiro A."/>
            <person name="Na H."/>
            <person name="Sandor L."/>
            <person name="Lipzen A."/>
            <person name="Clum A."/>
            <person name="Barry K."/>
            <person name="Grigoriev I.V."/>
            <person name="Martin F.M."/>
            <person name="Stajich J.E."/>
            <person name="Smith M.E."/>
            <person name="Bonito G."/>
            <person name="Spatafora J.W."/>
        </authorList>
    </citation>
    <scope>NUCLEOTIDE SEQUENCE [LARGE SCALE GENOMIC DNA]</scope>
    <source>
        <strain evidence="2 3">GMNB39</strain>
    </source>
</reference>
<evidence type="ECO:0000256" key="1">
    <source>
        <dbReference type="SAM" id="Phobius"/>
    </source>
</evidence>
<comment type="caution">
    <text evidence="2">The sequence shown here is derived from an EMBL/GenBank/DDBJ whole genome shotgun (WGS) entry which is preliminary data.</text>
</comment>
<keyword evidence="1" id="KW-1133">Transmembrane helix</keyword>
<dbReference type="InterPro" id="IPR013320">
    <property type="entry name" value="ConA-like_dom_sf"/>
</dbReference>
<dbReference type="OrthoDB" id="2321210at2759"/>
<gene>
    <name evidence="2" type="ORF">BC936DRAFT_146282</name>
</gene>
<organism evidence="2 3">
    <name type="scientific">Jimgerdemannia flammicorona</name>
    <dbReference type="NCBI Taxonomy" id="994334"/>
    <lineage>
        <taxon>Eukaryota</taxon>
        <taxon>Fungi</taxon>
        <taxon>Fungi incertae sedis</taxon>
        <taxon>Mucoromycota</taxon>
        <taxon>Mucoromycotina</taxon>
        <taxon>Endogonomycetes</taxon>
        <taxon>Endogonales</taxon>
        <taxon>Endogonaceae</taxon>
        <taxon>Jimgerdemannia</taxon>
    </lineage>
</organism>
<dbReference type="Gene3D" id="2.60.120.200">
    <property type="match status" value="1"/>
</dbReference>
<feature type="transmembrane region" description="Helical" evidence="1">
    <location>
        <begin position="12"/>
        <end position="32"/>
    </location>
</feature>
<protein>
    <recommendedName>
        <fullName evidence="4">Concanavalin A-like lectin/glucanase domain-containing protein</fullName>
    </recommendedName>
</protein>
<dbReference type="EMBL" id="RBNI01005117">
    <property type="protein sequence ID" value="RUP46982.1"/>
    <property type="molecule type" value="Genomic_DNA"/>
</dbReference>